<reference evidence="2 3" key="1">
    <citation type="submission" date="2015-12" db="EMBL/GenBank/DDBJ databases">
        <title>Draft genome sequence of Moniliophthora roreri, the causal agent of frosty pod rot of cacao.</title>
        <authorList>
            <person name="Aime M.C."/>
            <person name="Diaz-Valderrama J.R."/>
            <person name="Kijpornyongpan T."/>
            <person name="Phillips-Mora W."/>
        </authorList>
    </citation>
    <scope>NUCLEOTIDE SEQUENCE [LARGE SCALE GENOMIC DNA]</scope>
    <source>
        <strain evidence="2 3">MCA 2952</strain>
    </source>
</reference>
<dbReference type="EMBL" id="LATX01001864">
    <property type="protein sequence ID" value="KTB37248.1"/>
    <property type="molecule type" value="Genomic_DNA"/>
</dbReference>
<feature type="region of interest" description="Disordered" evidence="1">
    <location>
        <begin position="1"/>
        <end position="29"/>
    </location>
</feature>
<dbReference type="AlphaFoldDB" id="A0A0W0FLR5"/>
<proteinExistence type="predicted"/>
<gene>
    <name evidence="2" type="ORF">WG66_10181</name>
</gene>
<evidence type="ECO:0000313" key="3">
    <source>
        <dbReference type="Proteomes" id="UP000054988"/>
    </source>
</evidence>
<sequence>MTIRSMRKTPLFLATPSSRPEPIPDNPKLPVVVWAPTSRSRLRPLWSSTSGGSGKRGSTTAYGDYANVDADRIAASGMGYGGIEAYAQVGKVSAIGILNSGQFNEAGTNAVVPGITTPWVADRHCLQ</sequence>
<feature type="region of interest" description="Disordered" evidence="1">
    <location>
        <begin position="42"/>
        <end position="61"/>
    </location>
</feature>
<name>A0A0W0FLR5_MONRR</name>
<evidence type="ECO:0000256" key="1">
    <source>
        <dbReference type="SAM" id="MobiDB-lite"/>
    </source>
</evidence>
<organism evidence="2 3">
    <name type="scientific">Moniliophthora roreri</name>
    <name type="common">Frosty pod rot fungus</name>
    <name type="synonym">Monilia roreri</name>
    <dbReference type="NCBI Taxonomy" id="221103"/>
    <lineage>
        <taxon>Eukaryota</taxon>
        <taxon>Fungi</taxon>
        <taxon>Dikarya</taxon>
        <taxon>Basidiomycota</taxon>
        <taxon>Agaricomycotina</taxon>
        <taxon>Agaricomycetes</taxon>
        <taxon>Agaricomycetidae</taxon>
        <taxon>Agaricales</taxon>
        <taxon>Marasmiineae</taxon>
        <taxon>Marasmiaceae</taxon>
        <taxon>Moniliophthora</taxon>
    </lineage>
</organism>
<evidence type="ECO:0000313" key="2">
    <source>
        <dbReference type="EMBL" id="KTB37248.1"/>
    </source>
</evidence>
<comment type="caution">
    <text evidence="2">The sequence shown here is derived from an EMBL/GenBank/DDBJ whole genome shotgun (WGS) entry which is preliminary data.</text>
</comment>
<dbReference type="Proteomes" id="UP000054988">
    <property type="component" value="Unassembled WGS sequence"/>
</dbReference>
<protein>
    <submittedName>
        <fullName evidence="2">Uncharacterized protein</fullName>
    </submittedName>
</protein>
<accession>A0A0W0FLR5</accession>